<dbReference type="CDD" id="cd00051">
    <property type="entry name" value="EFh"/>
    <property type="match status" value="1"/>
</dbReference>
<dbReference type="Gene3D" id="1.10.238.10">
    <property type="entry name" value="EF-hand"/>
    <property type="match status" value="1"/>
</dbReference>
<gene>
    <name evidence="5" type="ORF">RUM43_012386</name>
</gene>
<feature type="domain" description="EF-hand" evidence="4">
    <location>
        <begin position="173"/>
        <end position="208"/>
    </location>
</feature>
<dbReference type="EMBL" id="JAWJWE010000040">
    <property type="protein sequence ID" value="KAK6619629.1"/>
    <property type="molecule type" value="Genomic_DNA"/>
</dbReference>
<evidence type="ECO:0000256" key="1">
    <source>
        <dbReference type="ARBA" id="ARBA00022723"/>
    </source>
</evidence>
<keyword evidence="3" id="KW-0106">Calcium</keyword>
<proteinExistence type="predicted"/>
<feature type="domain" description="EF-hand" evidence="4">
    <location>
        <begin position="209"/>
        <end position="244"/>
    </location>
</feature>
<evidence type="ECO:0000256" key="2">
    <source>
        <dbReference type="ARBA" id="ARBA00022737"/>
    </source>
</evidence>
<dbReference type="PANTHER" id="PTHR23055">
    <property type="entry name" value="CALCIUM BINDING PROTEINS"/>
    <property type="match status" value="1"/>
</dbReference>
<dbReference type="PROSITE" id="PS00018">
    <property type="entry name" value="EF_HAND_1"/>
    <property type="match status" value="2"/>
</dbReference>
<evidence type="ECO:0000259" key="4">
    <source>
        <dbReference type="PROSITE" id="PS50222"/>
    </source>
</evidence>
<dbReference type="Pfam" id="PF13499">
    <property type="entry name" value="EF-hand_7"/>
    <property type="match status" value="1"/>
</dbReference>
<dbReference type="PANTHER" id="PTHR23055:SF60">
    <property type="entry name" value="CALAXIN"/>
    <property type="match status" value="1"/>
</dbReference>
<dbReference type="SMART" id="SM00054">
    <property type="entry name" value="EFh"/>
    <property type="match status" value="3"/>
</dbReference>
<accession>A0AAN8NRJ8</accession>
<dbReference type="GO" id="GO:0005509">
    <property type="term" value="F:calcium ion binding"/>
    <property type="evidence" value="ECO:0007669"/>
    <property type="project" value="InterPro"/>
</dbReference>
<evidence type="ECO:0000313" key="5">
    <source>
        <dbReference type="EMBL" id="KAK6619629.1"/>
    </source>
</evidence>
<keyword evidence="1" id="KW-0479">Metal-binding</keyword>
<sequence>MLVLHPVGGAMFLKSLGMLLEEGRRGSMPQAHTLLHKLRRKKPGKKFRAQVEPERRNLDIYHLSPSDILWSRRLRQSQRDPLMAVEEQKKLPGKSQPKIIENLKKKTHFSRQEIDSLCKIYKSLVTTSSHAVSKAATSTIGATQGISAVASKIEGLDRVVFRELVHNAFDLVTEEILIDRIFCAFDKNNDGVIRLDNWICGLSTFLRGTLEERAAFCFLVYDMNADGFLTRDEMMHLLRNCLMKSPQDEDPEEGVRDLVDLLMRKMDIDKDGKISYQDFLQAATAEPLLLEAFGQCLPTDSACQTFMSTLRN</sequence>
<dbReference type="SUPFAM" id="SSF47473">
    <property type="entry name" value="EF-hand"/>
    <property type="match status" value="1"/>
</dbReference>
<dbReference type="InterPro" id="IPR028846">
    <property type="entry name" value="Recoverin"/>
</dbReference>
<feature type="domain" description="EF-hand" evidence="4">
    <location>
        <begin position="254"/>
        <end position="289"/>
    </location>
</feature>
<dbReference type="Proteomes" id="UP001372834">
    <property type="component" value="Unassembled WGS sequence"/>
</dbReference>
<organism evidence="5 6">
    <name type="scientific">Polyplax serrata</name>
    <name type="common">Common mouse louse</name>
    <dbReference type="NCBI Taxonomy" id="468196"/>
    <lineage>
        <taxon>Eukaryota</taxon>
        <taxon>Metazoa</taxon>
        <taxon>Ecdysozoa</taxon>
        <taxon>Arthropoda</taxon>
        <taxon>Hexapoda</taxon>
        <taxon>Insecta</taxon>
        <taxon>Pterygota</taxon>
        <taxon>Neoptera</taxon>
        <taxon>Paraneoptera</taxon>
        <taxon>Psocodea</taxon>
        <taxon>Troctomorpha</taxon>
        <taxon>Phthiraptera</taxon>
        <taxon>Anoplura</taxon>
        <taxon>Polyplacidae</taxon>
        <taxon>Polyplax</taxon>
    </lineage>
</organism>
<evidence type="ECO:0000256" key="3">
    <source>
        <dbReference type="ARBA" id="ARBA00022837"/>
    </source>
</evidence>
<keyword evidence="2" id="KW-0677">Repeat</keyword>
<reference evidence="5 6" key="1">
    <citation type="submission" date="2023-10" db="EMBL/GenBank/DDBJ databases">
        <title>Genomes of two closely related lineages of the louse Polyplax serrata with different host specificities.</title>
        <authorList>
            <person name="Martinu J."/>
            <person name="Tarabai H."/>
            <person name="Stefka J."/>
            <person name="Hypsa V."/>
        </authorList>
    </citation>
    <scope>NUCLEOTIDE SEQUENCE [LARGE SCALE GENOMIC DNA]</scope>
    <source>
        <strain evidence="5">HR10_N</strain>
    </source>
</reference>
<dbReference type="InterPro" id="IPR018247">
    <property type="entry name" value="EF_Hand_1_Ca_BS"/>
</dbReference>
<dbReference type="PROSITE" id="PS50222">
    <property type="entry name" value="EF_HAND_2"/>
    <property type="match status" value="3"/>
</dbReference>
<evidence type="ECO:0000313" key="6">
    <source>
        <dbReference type="Proteomes" id="UP001372834"/>
    </source>
</evidence>
<dbReference type="InterPro" id="IPR011992">
    <property type="entry name" value="EF-hand-dom_pair"/>
</dbReference>
<comment type="caution">
    <text evidence="5">The sequence shown here is derived from an EMBL/GenBank/DDBJ whole genome shotgun (WGS) entry which is preliminary data.</text>
</comment>
<dbReference type="InterPro" id="IPR002048">
    <property type="entry name" value="EF_hand_dom"/>
</dbReference>
<protein>
    <recommendedName>
        <fullName evidence="4">EF-hand domain-containing protein</fullName>
    </recommendedName>
</protein>
<dbReference type="AlphaFoldDB" id="A0AAN8NRJ8"/>
<name>A0AAN8NRJ8_POLSC</name>